<protein>
    <recommendedName>
        <fullName evidence="4">Protein kinase domain-containing protein</fullName>
    </recommendedName>
</protein>
<evidence type="ECO:0000313" key="2">
    <source>
        <dbReference type="EMBL" id="KAJ7340588.1"/>
    </source>
</evidence>
<feature type="region of interest" description="Disordered" evidence="1">
    <location>
        <begin position="1"/>
        <end position="28"/>
    </location>
</feature>
<feature type="non-terminal residue" evidence="2">
    <location>
        <position position="536"/>
    </location>
</feature>
<gene>
    <name evidence="2" type="ORF">DFH08DRAFT_874850</name>
</gene>
<evidence type="ECO:0000256" key="1">
    <source>
        <dbReference type="SAM" id="MobiDB-lite"/>
    </source>
</evidence>
<dbReference type="Proteomes" id="UP001218218">
    <property type="component" value="Unassembled WGS sequence"/>
</dbReference>
<reference evidence="2" key="1">
    <citation type="submission" date="2023-03" db="EMBL/GenBank/DDBJ databases">
        <title>Massive genome expansion in bonnet fungi (Mycena s.s.) driven by repeated elements and novel gene families across ecological guilds.</title>
        <authorList>
            <consortium name="Lawrence Berkeley National Laboratory"/>
            <person name="Harder C.B."/>
            <person name="Miyauchi S."/>
            <person name="Viragh M."/>
            <person name="Kuo A."/>
            <person name="Thoen E."/>
            <person name="Andreopoulos B."/>
            <person name="Lu D."/>
            <person name="Skrede I."/>
            <person name="Drula E."/>
            <person name="Henrissat B."/>
            <person name="Morin E."/>
            <person name="Kohler A."/>
            <person name="Barry K."/>
            <person name="LaButti K."/>
            <person name="Morin E."/>
            <person name="Salamov A."/>
            <person name="Lipzen A."/>
            <person name="Mereny Z."/>
            <person name="Hegedus B."/>
            <person name="Baldrian P."/>
            <person name="Stursova M."/>
            <person name="Weitz H."/>
            <person name="Taylor A."/>
            <person name="Grigoriev I.V."/>
            <person name="Nagy L.G."/>
            <person name="Martin F."/>
            <person name="Kauserud H."/>
        </authorList>
    </citation>
    <scope>NUCLEOTIDE SEQUENCE</scope>
    <source>
        <strain evidence="2">CBHHK002</strain>
    </source>
</reference>
<feature type="compositionally biased region" description="Acidic residues" evidence="1">
    <location>
        <begin position="513"/>
        <end position="529"/>
    </location>
</feature>
<organism evidence="2 3">
    <name type="scientific">Mycena albidolilacea</name>
    <dbReference type="NCBI Taxonomy" id="1033008"/>
    <lineage>
        <taxon>Eukaryota</taxon>
        <taxon>Fungi</taxon>
        <taxon>Dikarya</taxon>
        <taxon>Basidiomycota</taxon>
        <taxon>Agaricomycotina</taxon>
        <taxon>Agaricomycetes</taxon>
        <taxon>Agaricomycetidae</taxon>
        <taxon>Agaricales</taxon>
        <taxon>Marasmiineae</taxon>
        <taxon>Mycenaceae</taxon>
        <taxon>Mycena</taxon>
    </lineage>
</organism>
<dbReference type="EMBL" id="JARIHO010000026">
    <property type="protein sequence ID" value="KAJ7340588.1"/>
    <property type="molecule type" value="Genomic_DNA"/>
</dbReference>
<accession>A0AAD6ZUN5</accession>
<sequence>MGDETHLNEDLNSGSPRENPGPASYGVFSGSQHFTVAGGTFTNITNHHDAPTPPSDFRRVPLGDIDLQREIRLDRDSGVVSTRTRRYHSAKIDRGTSSVTVAMYQGEKAEEDWRRDVTKYMAVRHPNIVQLWGTASFGNTYAIIFHDGAVPNSESMALELMFDLDLIPLYDFLGLYRHSHFATDAEFQAAQDYFSSIFSRPLRRAICTPFIRCSSGRFCVDLVDGGWWHTYWEAETVHTPHLESTVINSLTTHQYHEICFGELVRHSTYKIRYWEPSQHQDILMTALENMNPDAIIFCPSKNPLGDKVDVEIATVAGEIDYCISTWFGQGDYMEDGVTSDYVMKYPISFGVGYSPEMAWLSQANHVFSRLGITSNFEDYVLLSSIVVEIMVSPTKPDPPEGYLFLCPPEQFHIGPSLSSKWPECPAYWSLHPSGVERLSSENAASLGFPRIGFLEYALGWSWDARVYEGLRQFHQAKGFDPDSQELALHLGEPLYELSSQTSASFADFHEENSEGEDPTDSDGESEDILELTHPNG</sequence>
<keyword evidence="3" id="KW-1185">Reference proteome</keyword>
<proteinExistence type="predicted"/>
<evidence type="ECO:0000313" key="3">
    <source>
        <dbReference type="Proteomes" id="UP001218218"/>
    </source>
</evidence>
<feature type="region of interest" description="Disordered" evidence="1">
    <location>
        <begin position="505"/>
        <end position="536"/>
    </location>
</feature>
<name>A0AAD6ZUN5_9AGAR</name>
<evidence type="ECO:0008006" key="4">
    <source>
        <dbReference type="Google" id="ProtNLM"/>
    </source>
</evidence>
<dbReference type="AlphaFoldDB" id="A0AAD6ZUN5"/>
<comment type="caution">
    <text evidence="2">The sequence shown here is derived from an EMBL/GenBank/DDBJ whole genome shotgun (WGS) entry which is preliminary data.</text>
</comment>